<feature type="transmembrane region" description="Helical" evidence="5">
    <location>
        <begin position="149"/>
        <end position="169"/>
    </location>
</feature>
<dbReference type="OrthoDB" id="448280at2759"/>
<evidence type="ECO:0000256" key="4">
    <source>
        <dbReference type="ARBA" id="ARBA00023136"/>
    </source>
</evidence>
<feature type="transmembrane region" description="Helical" evidence="5">
    <location>
        <begin position="272"/>
        <end position="290"/>
    </location>
</feature>
<dbReference type="GO" id="GO:0005886">
    <property type="term" value="C:plasma membrane"/>
    <property type="evidence" value="ECO:0007669"/>
    <property type="project" value="TreeGrafter"/>
</dbReference>
<dbReference type="PANTHER" id="PTHR11040">
    <property type="entry name" value="ZINC/IRON TRANSPORTER"/>
    <property type="match status" value="1"/>
</dbReference>
<dbReference type="AlphaFoldDB" id="A0A401T289"/>
<evidence type="ECO:0000256" key="2">
    <source>
        <dbReference type="ARBA" id="ARBA00022692"/>
    </source>
</evidence>
<evidence type="ECO:0000313" key="7">
    <source>
        <dbReference type="Proteomes" id="UP000287033"/>
    </source>
</evidence>
<keyword evidence="2 5" id="KW-0812">Transmembrane</keyword>
<comment type="subcellular location">
    <subcellularLocation>
        <location evidence="1">Membrane</location>
        <topology evidence="1">Multi-pass membrane protein</topology>
    </subcellularLocation>
</comment>
<organism evidence="6 7">
    <name type="scientific">Chiloscyllium punctatum</name>
    <name type="common">Brownbanded bambooshark</name>
    <name type="synonym">Hemiscyllium punctatum</name>
    <dbReference type="NCBI Taxonomy" id="137246"/>
    <lineage>
        <taxon>Eukaryota</taxon>
        <taxon>Metazoa</taxon>
        <taxon>Chordata</taxon>
        <taxon>Craniata</taxon>
        <taxon>Vertebrata</taxon>
        <taxon>Chondrichthyes</taxon>
        <taxon>Elasmobranchii</taxon>
        <taxon>Galeomorphii</taxon>
        <taxon>Galeoidea</taxon>
        <taxon>Orectolobiformes</taxon>
        <taxon>Hemiscylliidae</taxon>
        <taxon>Chiloscyllium</taxon>
    </lineage>
</organism>
<name>A0A401T289_CHIPU</name>
<accession>A0A401T289</accession>
<feature type="transmembrane region" description="Helical" evidence="5">
    <location>
        <begin position="69"/>
        <end position="91"/>
    </location>
</feature>
<comment type="caution">
    <text evidence="6">The sequence shown here is derived from an EMBL/GenBank/DDBJ whole genome shotgun (WGS) entry which is preliminary data.</text>
</comment>
<dbReference type="Proteomes" id="UP000287033">
    <property type="component" value="Unassembled WGS sequence"/>
</dbReference>
<feature type="transmembrane region" description="Helical" evidence="5">
    <location>
        <begin position="175"/>
        <end position="195"/>
    </location>
</feature>
<keyword evidence="3 5" id="KW-1133">Transmembrane helix</keyword>
<dbReference type="GO" id="GO:0005385">
    <property type="term" value="F:zinc ion transmembrane transporter activity"/>
    <property type="evidence" value="ECO:0007669"/>
    <property type="project" value="TreeGrafter"/>
</dbReference>
<protein>
    <recommendedName>
        <fullName evidence="8">Zinc transporter ZIP1</fullName>
    </recommendedName>
</protein>
<evidence type="ECO:0000256" key="3">
    <source>
        <dbReference type="ARBA" id="ARBA00022989"/>
    </source>
</evidence>
<dbReference type="PANTHER" id="PTHR11040:SF120">
    <property type="entry name" value="ZINC TRANSPORTER ZIP2"/>
    <property type="match status" value="1"/>
</dbReference>
<evidence type="ECO:0000256" key="1">
    <source>
        <dbReference type="ARBA" id="ARBA00004141"/>
    </source>
</evidence>
<feature type="transmembrane region" description="Helical" evidence="5">
    <location>
        <begin position="241"/>
        <end position="260"/>
    </location>
</feature>
<reference evidence="6 7" key="1">
    <citation type="journal article" date="2018" name="Nat. Ecol. Evol.">
        <title>Shark genomes provide insights into elasmobranch evolution and the origin of vertebrates.</title>
        <authorList>
            <person name="Hara Y"/>
            <person name="Yamaguchi K"/>
            <person name="Onimaru K"/>
            <person name="Kadota M"/>
            <person name="Koyanagi M"/>
            <person name="Keeley SD"/>
            <person name="Tatsumi K"/>
            <person name="Tanaka K"/>
            <person name="Motone F"/>
            <person name="Kageyama Y"/>
            <person name="Nozu R"/>
            <person name="Adachi N"/>
            <person name="Nishimura O"/>
            <person name="Nakagawa R"/>
            <person name="Tanegashima C"/>
            <person name="Kiyatake I"/>
            <person name="Matsumoto R"/>
            <person name="Murakumo K"/>
            <person name="Nishida K"/>
            <person name="Terakita A"/>
            <person name="Kuratani S"/>
            <person name="Sato K"/>
            <person name="Hyodo S Kuraku.S."/>
        </authorList>
    </citation>
    <scope>NUCLEOTIDE SEQUENCE [LARGE SCALE GENOMIC DNA]</scope>
</reference>
<keyword evidence="4 5" id="KW-0472">Membrane</keyword>
<dbReference type="Pfam" id="PF02535">
    <property type="entry name" value="Zip"/>
    <property type="match status" value="1"/>
</dbReference>
<evidence type="ECO:0000313" key="6">
    <source>
        <dbReference type="EMBL" id="GCC36740.1"/>
    </source>
</evidence>
<dbReference type="STRING" id="137246.A0A401T289"/>
<sequence>MLVPTLCGLFPVTARIRLAEATASQQFLLSLCSSFAGGVFLAACLLDVLPDYFFHINEELEKLQIQTDFPIPEFVVAVGFFLVLSIERIILQCHSDHFHQTTSVLAHRTPTTFHCNDDISHHVQINSNSVETTDHHVHLVNAHPAFRSFVLFLSLSLHSIFEGLPIGLQQSESKVFQIFAAILIHKSLIVFSLSLKLVQSNMPQGRVVLYVIIFAVMSPLGIVIGIIITQMKSTYSDMAQSLLEGITTGTFIYVTFLEILPHELNSTDKQLLKLLGIIFGFSTITMLSFIL</sequence>
<dbReference type="OMA" id="VMEICIA"/>
<feature type="transmembrane region" description="Helical" evidence="5">
    <location>
        <begin position="27"/>
        <end position="49"/>
    </location>
</feature>
<proteinExistence type="predicted"/>
<keyword evidence="7" id="KW-1185">Reference proteome</keyword>
<gene>
    <name evidence="6" type="ORF">chiPu_0015238</name>
</gene>
<dbReference type="EMBL" id="BEZZ01000877">
    <property type="protein sequence ID" value="GCC36740.1"/>
    <property type="molecule type" value="Genomic_DNA"/>
</dbReference>
<evidence type="ECO:0008006" key="8">
    <source>
        <dbReference type="Google" id="ProtNLM"/>
    </source>
</evidence>
<evidence type="ECO:0000256" key="5">
    <source>
        <dbReference type="SAM" id="Phobius"/>
    </source>
</evidence>
<feature type="transmembrane region" description="Helical" evidence="5">
    <location>
        <begin position="207"/>
        <end position="229"/>
    </location>
</feature>
<dbReference type="InterPro" id="IPR003689">
    <property type="entry name" value="ZIP"/>
</dbReference>